<dbReference type="RefSeq" id="XP_041690269.1">
    <property type="nucleotide sequence ID" value="XM_041824828.1"/>
</dbReference>
<organism evidence="2 3">
    <name type="scientific">Fusarium mangiferae</name>
    <name type="common">Mango malformation disease fungus</name>
    <dbReference type="NCBI Taxonomy" id="192010"/>
    <lineage>
        <taxon>Eukaryota</taxon>
        <taxon>Fungi</taxon>
        <taxon>Dikarya</taxon>
        <taxon>Ascomycota</taxon>
        <taxon>Pezizomycotina</taxon>
        <taxon>Sordariomycetes</taxon>
        <taxon>Hypocreomycetidae</taxon>
        <taxon>Hypocreales</taxon>
        <taxon>Nectriaceae</taxon>
        <taxon>Fusarium</taxon>
        <taxon>Fusarium fujikuroi species complex</taxon>
    </lineage>
</organism>
<evidence type="ECO:0000256" key="1">
    <source>
        <dbReference type="SAM" id="SignalP"/>
    </source>
</evidence>
<accession>A0A1L7UFG7</accession>
<name>A0A1L7UFG7_FUSMA</name>
<feature type="signal peptide" evidence="1">
    <location>
        <begin position="1"/>
        <end position="24"/>
    </location>
</feature>
<dbReference type="VEuPathDB" id="FungiDB:FMAN_15247"/>
<reference evidence="3" key="1">
    <citation type="journal article" date="2016" name="Genome Biol. Evol.">
        <title>Comparative 'omics' of the Fusarium fujikuroi species complex highlights differences in genetic potential and metabolite synthesis.</title>
        <authorList>
            <person name="Niehaus E.-M."/>
            <person name="Muensterkoetter M."/>
            <person name="Proctor R.H."/>
            <person name="Brown D.W."/>
            <person name="Sharon A."/>
            <person name="Idan Y."/>
            <person name="Oren-Young L."/>
            <person name="Sieber C.M."/>
            <person name="Novak O."/>
            <person name="Pencik A."/>
            <person name="Tarkowska D."/>
            <person name="Hromadova K."/>
            <person name="Freeman S."/>
            <person name="Maymon M."/>
            <person name="Elazar M."/>
            <person name="Youssef S.A."/>
            <person name="El-Shabrawy E.S.M."/>
            <person name="Shalaby A.B.A."/>
            <person name="Houterman P."/>
            <person name="Brock N.L."/>
            <person name="Burkhardt I."/>
            <person name="Tsavkelova E.A."/>
            <person name="Dickschat J.S."/>
            <person name="Galuszka P."/>
            <person name="Gueldener U."/>
            <person name="Tudzynski B."/>
        </authorList>
    </citation>
    <scope>NUCLEOTIDE SEQUENCE [LARGE SCALE GENOMIC DNA]</scope>
    <source>
        <strain evidence="3">MRC7560</strain>
    </source>
</reference>
<protein>
    <recommendedName>
        <fullName evidence="4">Secreted protein</fullName>
    </recommendedName>
</protein>
<evidence type="ECO:0008006" key="4">
    <source>
        <dbReference type="Google" id="ProtNLM"/>
    </source>
</evidence>
<dbReference type="AlphaFoldDB" id="A0A1L7UFG7"/>
<proteinExistence type="predicted"/>
<evidence type="ECO:0000313" key="3">
    <source>
        <dbReference type="Proteomes" id="UP000184255"/>
    </source>
</evidence>
<keyword evidence="1" id="KW-0732">Signal</keyword>
<gene>
    <name evidence="2" type="ORF">FMAN_15247</name>
</gene>
<dbReference type="GeneID" id="65094489"/>
<evidence type="ECO:0000313" key="2">
    <source>
        <dbReference type="EMBL" id="CVL07073.1"/>
    </source>
</evidence>
<feature type="chain" id="PRO_5012228161" description="Secreted protein" evidence="1">
    <location>
        <begin position="25"/>
        <end position="135"/>
    </location>
</feature>
<sequence>MALVAFLVRFRIIVEISCAPVVLGAPGLHIPDLHDPLDASVALDRPHLPVRVLELDPIPVHAYVPLRELDLGHAFSNDRDGVVVDGILHGPESHTCLCIMSISLIQPLGQRLPGHEHVRLGPLDGDDALDREFDP</sequence>
<comment type="caution">
    <text evidence="2">The sequence shown here is derived from an EMBL/GenBank/DDBJ whole genome shotgun (WGS) entry which is preliminary data.</text>
</comment>
<dbReference type="EMBL" id="FCQH01000019">
    <property type="protein sequence ID" value="CVL07073.1"/>
    <property type="molecule type" value="Genomic_DNA"/>
</dbReference>
<dbReference type="Proteomes" id="UP000184255">
    <property type="component" value="Unassembled WGS sequence"/>
</dbReference>
<keyword evidence="3" id="KW-1185">Reference proteome</keyword>